<dbReference type="PANTHER" id="PTHR36455:SF1">
    <property type="entry name" value="BLR8292 PROTEIN"/>
    <property type="match status" value="1"/>
</dbReference>
<organism evidence="1 2">
    <name type="scientific">Dyadobacter pollutisoli</name>
    <dbReference type="NCBI Taxonomy" id="2910158"/>
    <lineage>
        <taxon>Bacteria</taxon>
        <taxon>Pseudomonadati</taxon>
        <taxon>Bacteroidota</taxon>
        <taxon>Cytophagia</taxon>
        <taxon>Cytophagales</taxon>
        <taxon>Spirosomataceae</taxon>
        <taxon>Dyadobacter</taxon>
    </lineage>
</organism>
<sequence>MLSLSSSSRYFLYSQPADMRCGIYSLAGLVQNGLKLDPLSGDVFVFIGKRANQVRLLQWDGDGYALYTKRLEAGTFERPADKKLMISTRELMLILQGVKLKSVQLRKRYKQLSIH</sequence>
<dbReference type="AlphaFoldDB" id="A0A9E8SN26"/>
<gene>
    <name evidence="1" type="primary">tnpB</name>
    <name evidence="1" type="ORF">ON006_05185</name>
</gene>
<dbReference type="Proteomes" id="UP001164653">
    <property type="component" value="Chromosome"/>
</dbReference>
<dbReference type="RefSeq" id="WP_244819536.1">
    <property type="nucleotide sequence ID" value="NZ_CP112998.1"/>
</dbReference>
<reference evidence="1" key="1">
    <citation type="submission" date="2022-11" db="EMBL/GenBank/DDBJ databases">
        <title>Dyadobacter pollutisoli sp. nov., isolated from plastic dumped soil.</title>
        <authorList>
            <person name="Kim J.M."/>
            <person name="Kim K.R."/>
            <person name="Lee J.K."/>
            <person name="Hao L."/>
            <person name="Jeon C.O."/>
        </authorList>
    </citation>
    <scope>NUCLEOTIDE SEQUENCE</scope>
    <source>
        <strain evidence="1">U1</strain>
    </source>
</reference>
<accession>A0A9E8SN26</accession>
<proteinExistence type="predicted"/>
<dbReference type="NCBIfam" id="NF033819">
    <property type="entry name" value="IS66_TnpB"/>
    <property type="match status" value="1"/>
</dbReference>
<dbReference type="InterPro" id="IPR008878">
    <property type="entry name" value="Transposase_IS66_Orf2"/>
</dbReference>
<keyword evidence="2" id="KW-1185">Reference proteome</keyword>
<evidence type="ECO:0000313" key="2">
    <source>
        <dbReference type="Proteomes" id="UP001164653"/>
    </source>
</evidence>
<dbReference type="PANTHER" id="PTHR36455">
    <property type="match status" value="1"/>
</dbReference>
<protein>
    <submittedName>
        <fullName evidence="1">IS66 family insertion sequence element accessory protein TnpB</fullName>
    </submittedName>
</protein>
<dbReference type="EMBL" id="CP112998">
    <property type="protein sequence ID" value="WAC13351.1"/>
    <property type="molecule type" value="Genomic_DNA"/>
</dbReference>
<dbReference type="KEGG" id="dpf:ON006_05185"/>
<name>A0A9E8SN26_9BACT</name>
<dbReference type="Pfam" id="PF05717">
    <property type="entry name" value="TnpB_IS66"/>
    <property type="match status" value="1"/>
</dbReference>
<evidence type="ECO:0000313" key="1">
    <source>
        <dbReference type="EMBL" id="WAC13351.1"/>
    </source>
</evidence>